<comment type="caution">
    <text evidence="1">The sequence shown here is derived from an EMBL/GenBank/DDBJ whole genome shotgun (WGS) entry which is preliminary data.</text>
</comment>
<protein>
    <submittedName>
        <fullName evidence="1">Uncharacterized protein</fullName>
    </submittedName>
</protein>
<accession>A0AAV4X5S1</accession>
<evidence type="ECO:0000313" key="1">
    <source>
        <dbReference type="EMBL" id="GIY89159.1"/>
    </source>
</evidence>
<sequence length="95" mass="10854">MFQGKSFQKTYFYKFAFGKSTSIDSFAMAFLFTHSVYSSVNTHLLITSAKEKSPENWPPTFAFTRRCLPTRIMHRRIMNSGAFALPPKSCSSHTT</sequence>
<evidence type="ECO:0000313" key="2">
    <source>
        <dbReference type="Proteomes" id="UP001054837"/>
    </source>
</evidence>
<reference evidence="1 2" key="1">
    <citation type="submission" date="2021-06" db="EMBL/GenBank/DDBJ databases">
        <title>Caerostris darwini draft genome.</title>
        <authorList>
            <person name="Kono N."/>
            <person name="Arakawa K."/>
        </authorList>
    </citation>
    <scope>NUCLEOTIDE SEQUENCE [LARGE SCALE GENOMIC DNA]</scope>
</reference>
<dbReference type="AlphaFoldDB" id="A0AAV4X5S1"/>
<dbReference type="EMBL" id="BPLQ01015589">
    <property type="protein sequence ID" value="GIY89159.1"/>
    <property type="molecule type" value="Genomic_DNA"/>
</dbReference>
<name>A0AAV4X5S1_9ARAC</name>
<keyword evidence="2" id="KW-1185">Reference proteome</keyword>
<proteinExistence type="predicted"/>
<dbReference type="Proteomes" id="UP001054837">
    <property type="component" value="Unassembled WGS sequence"/>
</dbReference>
<organism evidence="1 2">
    <name type="scientific">Caerostris darwini</name>
    <dbReference type="NCBI Taxonomy" id="1538125"/>
    <lineage>
        <taxon>Eukaryota</taxon>
        <taxon>Metazoa</taxon>
        <taxon>Ecdysozoa</taxon>
        <taxon>Arthropoda</taxon>
        <taxon>Chelicerata</taxon>
        <taxon>Arachnida</taxon>
        <taxon>Araneae</taxon>
        <taxon>Araneomorphae</taxon>
        <taxon>Entelegynae</taxon>
        <taxon>Araneoidea</taxon>
        <taxon>Araneidae</taxon>
        <taxon>Caerostris</taxon>
    </lineage>
</organism>
<gene>
    <name evidence="1" type="ORF">CDAR_33191</name>
</gene>